<evidence type="ECO:0000313" key="9">
    <source>
        <dbReference type="Proteomes" id="UP000295184"/>
    </source>
</evidence>
<dbReference type="InterPro" id="IPR016032">
    <property type="entry name" value="Sig_transdc_resp-reg_C-effctor"/>
</dbReference>
<dbReference type="PANTHER" id="PTHR48111:SF1">
    <property type="entry name" value="TWO-COMPONENT RESPONSE REGULATOR ORR33"/>
    <property type="match status" value="1"/>
</dbReference>
<dbReference type="EMBL" id="SLUM01000017">
    <property type="protein sequence ID" value="TCL55273.1"/>
    <property type="molecule type" value="Genomic_DNA"/>
</dbReference>
<dbReference type="GO" id="GO:0005829">
    <property type="term" value="C:cytosol"/>
    <property type="evidence" value="ECO:0007669"/>
    <property type="project" value="TreeGrafter"/>
</dbReference>
<dbReference type="PROSITE" id="PS51755">
    <property type="entry name" value="OMPR_PHOB"/>
    <property type="match status" value="1"/>
</dbReference>
<dbReference type="GO" id="GO:0000156">
    <property type="term" value="F:phosphorelay response regulator activity"/>
    <property type="evidence" value="ECO:0007669"/>
    <property type="project" value="TreeGrafter"/>
</dbReference>
<evidence type="ECO:0000256" key="3">
    <source>
        <dbReference type="ARBA" id="ARBA00023015"/>
    </source>
</evidence>
<keyword evidence="5" id="KW-0804">Transcription</keyword>
<dbReference type="SMART" id="SM00862">
    <property type="entry name" value="Trans_reg_C"/>
    <property type="match status" value="1"/>
</dbReference>
<proteinExistence type="predicted"/>
<comment type="caution">
    <text evidence="8">The sequence shown here is derived from an EMBL/GenBank/DDBJ whole genome shotgun (WGS) entry which is preliminary data.</text>
</comment>
<organism evidence="8 9">
    <name type="scientific">Allofournierella massiliensis</name>
    <dbReference type="NCBI Taxonomy" id="1650663"/>
    <lineage>
        <taxon>Bacteria</taxon>
        <taxon>Bacillati</taxon>
        <taxon>Bacillota</taxon>
        <taxon>Clostridia</taxon>
        <taxon>Eubacteriales</taxon>
        <taxon>Oscillospiraceae</taxon>
        <taxon>Allofournierella</taxon>
    </lineage>
</organism>
<dbReference type="SUPFAM" id="SSF46894">
    <property type="entry name" value="C-terminal effector domain of the bipartite response regulators"/>
    <property type="match status" value="1"/>
</dbReference>
<dbReference type="CDD" id="cd00383">
    <property type="entry name" value="trans_reg_C"/>
    <property type="match status" value="1"/>
</dbReference>
<evidence type="ECO:0000256" key="6">
    <source>
        <dbReference type="PROSITE-ProRule" id="PRU01091"/>
    </source>
</evidence>
<dbReference type="OrthoDB" id="1976376at2"/>
<keyword evidence="3" id="KW-0805">Transcription regulation</keyword>
<evidence type="ECO:0000256" key="4">
    <source>
        <dbReference type="ARBA" id="ARBA00023125"/>
    </source>
</evidence>
<dbReference type="Pfam" id="PF00486">
    <property type="entry name" value="Trans_reg_C"/>
    <property type="match status" value="1"/>
</dbReference>
<dbReference type="GO" id="GO:0000976">
    <property type="term" value="F:transcription cis-regulatory region binding"/>
    <property type="evidence" value="ECO:0007669"/>
    <property type="project" value="TreeGrafter"/>
</dbReference>
<sequence>MTGGELLGKFIILSFRDDEEALFSKAISAFASVADLSTVAASADALLLFGSLQIDPHRRLVWKSGQAVELTPMEFDILLLLARRPGQVFSARQIYEAVATDSFDASWTGISSMIYKLRRKLGAGIIETVRGHGYKFVAPGTSPK</sequence>
<evidence type="ECO:0000256" key="2">
    <source>
        <dbReference type="ARBA" id="ARBA00023012"/>
    </source>
</evidence>
<protein>
    <submittedName>
        <fullName evidence="8">Transcriptional regulator</fullName>
    </submittedName>
</protein>
<dbReference type="STRING" id="1650663.GCA_001486665_01286"/>
<dbReference type="InterPro" id="IPR039420">
    <property type="entry name" value="WalR-like"/>
</dbReference>
<evidence type="ECO:0000259" key="7">
    <source>
        <dbReference type="PROSITE" id="PS51755"/>
    </source>
</evidence>
<feature type="DNA-binding region" description="OmpR/PhoB-type" evidence="6">
    <location>
        <begin position="44"/>
        <end position="138"/>
    </location>
</feature>
<evidence type="ECO:0000256" key="5">
    <source>
        <dbReference type="ARBA" id="ARBA00023163"/>
    </source>
</evidence>
<gene>
    <name evidence="8" type="ORF">EDD77_1172</name>
</gene>
<keyword evidence="2" id="KW-0902">Two-component regulatory system</keyword>
<name>A0A4R1QQU3_9FIRM</name>
<dbReference type="InterPro" id="IPR001867">
    <property type="entry name" value="OmpR/PhoB-type_DNA-bd"/>
</dbReference>
<dbReference type="Proteomes" id="UP000295184">
    <property type="component" value="Unassembled WGS sequence"/>
</dbReference>
<dbReference type="GO" id="GO:0006355">
    <property type="term" value="P:regulation of DNA-templated transcription"/>
    <property type="evidence" value="ECO:0007669"/>
    <property type="project" value="InterPro"/>
</dbReference>
<dbReference type="InterPro" id="IPR036388">
    <property type="entry name" value="WH-like_DNA-bd_sf"/>
</dbReference>
<evidence type="ECO:0000313" key="8">
    <source>
        <dbReference type="EMBL" id="TCL55273.1"/>
    </source>
</evidence>
<dbReference type="GO" id="GO:0032993">
    <property type="term" value="C:protein-DNA complex"/>
    <property type="evidence" value="ECO:0007669"/>
    <property type="project" value="TreeGrafter"/>
</dbReference>
<feature type="domain" description="OmpR/PhoB-type" evidence="7">
    <location>
        <begin position="44"/>
        <end position="138"/>
    </location>
</feature>
<keyword evidence="4 6" id="KW-0238">DNA-binding</keyword>
<dbReference type="PANTHER" id="PTHR48111">
    <property type="entry name" value="REGULATOR OF RPOS"/>
    <property type="match status" value="1"/>
</dbReference>
<dbReference type="AlphaFoldDB" id="A0A4R1QQU3"/>
<dbReference type="Gene3D" id="1.10.10.10">
    <property type="entry name" value="Winged helix-like DNA-binding domain superfamily/Winged helix DNA-binding domain"/>
    <property type="match status" value="1"/>
</dbReference>
<evidence type="ECO:0000256" key="1">
    <source>
        <dbReference type="ARBA" id="ARBA00022553"/>
    </source>
</evidence>
<reference evidence="8 9" key="1">
    <citation type="submission" date="2019-03" db="EMBL/GenBank/DDBJ databases">
        <title>Genomic Encyclopedia of Type Strains, Phase IV (KMG-IV): sequencing the most valuable type-strain genomes for metagenomic binning, comparative biology and taxonomic classification.</title>
        <authorList>
            <person name="Goeker M."/>
        </authorList>
    </citation>
    <scope>NUCLEOTIDE SEQUENCE [LARGE SCALE GENOMIC DNA]</scope>
    <source>
        <strain evidence="8 9">DSM 100451</strain>
    </source>
</reference>
<keyword evidence="1" id="KW-0597">Phosphoprotein</keyword>
<accession>A0A4R1QQU3</accession>